<evidence type="ECO:0000256" key="4">
    <source>
        <dbReference type="ARBA" id="ARBA00022448"/>
    </source>
</evidence>
<dbReference type="Pfam" id="PF00018">
    <property type="entry name" value="SH3_1"/>
    <property type="match status" value="1"/>
</dbReference>
<feature type="compositionally biased region" description="Low complexity" evidence="8">
    <location>
        <begin position="520"/>
        <end position="534"/>
    </location>
</feature>
<dbReference type="AlphaFoldDB" id="A0A8B6E4U7"/>
<dbReference type="PROSITE" id="PS50002">
    <property type="entry name" value="SH3"/>
    <property type="match status" value="1"/>
</dbReference>
<dbReference type="PANTHER" id="PTHR45929:SF3">
    <property type="entry name" value="JAK PATHWAY SIGNAL TRANSDUCTION ADAPTOR MOLECULE"/>
    <property type="match status" value="1"/>
</dbReference>
<evidence type="ECO:0000313" key="12">
    <source>
        <dbReference type="Proteomes" id="UP000596742"/>
    </source>
</evidence>
<sequence length="534" mass="59973">MPLFASSTPFDPDVEKATSELNTTEDWGLIMDIIDKVSTTTNGPRDCLRSIVKRMNHKVPFVSMQALTLLDACVNNCGKQFHLEIASRDFISEARTLIGQKAHPKVAQRLKYMVKKWTEMKEFKDDPSLNLVPSFYDSLKKEGADFSDPDATPKKTVVLSADPNVVQSREEEDDLAKAIQLSLQDNQRSQVKTQSLYPTGMTGYPSTDVYASSSKPKELRKVKALYDFEAAEDNELTFKAGELISVVDDSDPNWWKGFNHRGEGLFPANFATADLTVEPEEPEHLKKVHFNEEVQVKTVETAPEDVEIDEEKIDKVLQLIQNADPTGETQPDSQEMLQLEEQCKAMGPLIDCELEKIDKKYAGLCELNTKIMESLQMYHNLMKETPTPYIKGGMSTGPYSLPMQMPPPQDFSSQMYNGQPQFIPQINAQVGGQMTVPSQGQMPQMTTQVQGPVPQMPQPAQNYVGQVPNSQNYSSNATDPQQMYSQPPVRPDVPSVQSHNPPQNNIQSQPVLQNNYSVHPVQQQFYQPQQQPLL</sequence>
<keyword evidence="5" id="KW-0967">Endosome</keyword>
<dbReference type="GO" id="GO:0035091">
    <property type="term" value="F:phosphatidylinositol binding"/>
    <property type="evidence" value="ECO:0007669"/>
    <property type="project" value="InterPro"/>
</dbReference>
<dbReference type="SMART" id="SM00726">
    <property type="entry name" value="UIM"/>
    <property type="match status" value="1"/>
</dbReference>
<feature type="compositionally biased region" description="Polar residues" evidence="8">
    <location>
        <begin position="495"/>
        <end position="517"/>
    </location>
</feature>
<comment type="similarity">
    <text evidence="2">Belongs to the STAM family.</text>
</comment>
<dbReference type="GO" id="GO:0043328">
    <property type="term" value="P:protein transport to vacuole involved in ubiquitin-dependent protein catabolic process via the multivesicular body sorting pathway"/>
    <property type="evidence" value="ECO:0007669"/>
    <property type="project" value="TreeGrafter"/>
</dbReference>
<dbReference type="InterPro" id="IPR036028">
    <property type="entry name" value="SH3-like_dom_sf"/>
</dbReference>
<dbReference type="InterPro" id="IPR050670">
    <property type="entry name" value="STAM"/>
</dbReference>
<dbReference type="Gene3D" id="2.30.30.40">
    <property type="entry name" value="SH3 Domains"/>
    <property type="match status" value="1"/>
</dbReference>
<dbReference type="SMART" id="SM00326">
    <property type="entry name" value="SH3"/>
    <property type="match status" value="1"/>
</dbReference>
<feature type="domain" description="VHS" evidence="10">
    <location>
        <begin position="17"/>
        <end position="147"/>
    </location>
</feature>
<reference evidence="11" key="1">
    <citation type="submission" date="2018-11" db="EMBL/GenBank/DDBJ databases">
        <authorList>
            <person name="Alioto T."/>
            <person name="Alioto T."/>
        </authorList>
    </citation>
    <scope>NUCLEOTIDE SEQUENCE</scope>
</reference>
<proteinExistence type="inferred from homology"/>
<dbReference type="GO" id="GO:0043130">
    <property type="term" value="F:ubiquitin binding"/>
    <property type="evidence" value="ECO:0007669"/>
    <property type="project" value="InterPro"/>
</dbReference>
<evidence type="ECO:0000256" key="1">
    <source>
        <dbReference type="ARBA" id="ARBA00004177"/>
    </source>
</evidence>
<evidence type="ECO:0000256" key="5">
    <source>
        <dbReference type="ARBA" id="ARBA00022753"/>
    </source>
</evidence>
<dbReference type="OrthoDB" id="10068368at2759"/>
<dbReference type="SMART" id="SM00288">
    <property type="entry name" value="VHS"/>
    <property type="match status" value="1"/>
</dbReference>
<dbReference type="InterPro" id="IPR002014">
    <property type="entry name" value="VHS_dom"/>
</dbReference>
<dbReference type="GO" id="GO:0033565">
    <property type="term" value="C:ESCRT-0 complex"/>
    <property type="evidence" value="ECO:0007669"/>
    <property type="project" value="TreeGrafter"/>
</dbReference>
<feature type="domain" description="SH3" evidence="9">
    <location>
        <begin position="217"/>
        <end position="276"/>
    </location>
</feature>
<evidence type="ECO:0000256" key="6">
    <source>
        <dbReference type="ARBA" id="ARBA00022927"/>
    </source>
</evidence>
<dbReference type="InterPro" id="IPR001452">
    <property type="entry name" value="SH3_domain"/>
</dbReference>
<feature type="compositionally biased region" description="Low complexity" evidence="8">
    <location>
        <begin position="448"/>
        <end position="461"/>
    </location>
</feature>
<evidence type="ECO:0000259" key="10">
    <source>
        <dbReference type="PROSITE" id="PS50179"/>
    </source>
</evidence>
<dbReference type="Gene3D" id="1.20.5.1940">
    <property type="match status" value="1"/>
</dbReference>
<dbReference type="SUPFAM" id="SSF50044">
    <property type="entry name" value="SH3-domain"/>
    <property type="match status" value="1"/>
</dbReference>
<dbReference type="PROSITE" id="PS50179">
    <property type="entry name" value="VHS"/>
    <property type="match status" value="1"/>
</dbReference>
<evidence type="ECO:0000256" key="3">
    <source>
        <dbReference type="ARBA" id="ARBA00022443"/>
    </source>
</evidence>
<feature type="compositionally biased region" description="Polar residues" evidence="8">
    <location>
        <begin position="463"/>
        <end position="485"/>
    </location>
</feature>
<feature type="compositionally biased region" description="Polar residues" evidence="8">
    <location>
        <begin position="434"/>
        <end position="447"/>
    </location>
</feature>
<evidence type="ECO:0000256" key="7">
    <source>
        <dbReference type="PROSITE-ProRule" id="PRU00192"/>
    </source>
</evidence>
<dbReference type="InterPro" id="IPR003903">
    <property type="entry name" value="UIM_dom"/>
</dbReference>
<dbReference type="CDD" id="cd21388">
    <property type="entry name" value="GAT_STAM"/>
    <property type="match status" value="1"/>
</dbReference>
<organism evidence="11 12">
    <name type="scientific">Mytilus galloprovincialis</name>
    <name type="common">Mediterranean mussel</name>
    <dbReference type="NCBI Taxonomy" id="29158"/>
    <lineage>
        <taxon>Eukaryota</taxon>
        <taxon>Metazoa</taxon>
        <taxon>Spiralia</taxon>
        <taxon>Lophotrochozoa</taxon>
        <taxon>Mollusca</taxon>
        <taxon>Bivalvia</taxon>
        <taxon>Autobranchia</taxon>
        <taxon>Pteriomorphia</taxon>
        <taxon>Mytilida</taxon>
        <taxon>Mytiloidea</taxon>
        <taxon>Mytilidae</taxon>
        <taxon>Mytilinae</taxon>
        <taxon>Mytilus</taxon>
    </lineage>
</organism>
<keyword evidence="3 7" id="KW-0728">SH3 domain</keyword>
<keyword evidence="12" id="KW-1185">Reference proteome</keyword>
<dbReference type="PRINTS" id="PR00452">
    <property type="entry name" value="SH3DOMAIN"/>
</dbReference>
<dbReference type="CDD" id="cd11820">
    <property type="entry name" value="SH3_STAM"/>
    <property type="match status" value="1"/>
</dbReference>
<comment type="caution">
    <text evidence="11">The sequence shown here is derived from an EMBL/GenBank/DDBJ whole genome shotgun (WGS) entry which is preliminary data.</text>
</comment>
<evidence type="ECO:0000313" key="11">
    <source>
        <dbReference type="EMBL" id="VDI28503.1"/>
    </source>
</evidence>
<evidence type="ECO:0000256" key="8">
    <source>
        <dbReference type="SAM" id="MobiDB-lite"/>
    </source>
</evidence>
<dbReference type="SUPFAM" id="SSF48464">
    <property type="entry name" value="ENTH/VHS domain"/>
    <property type="match status" value="1"/>
</dbReference>
<dbReference type="PANTHER" id="PTHR45929">
    <property type="entry name" value="JAK PATHWAY SIGNAL TRANSDUCTION ADAPTOR MOLECULE"/>
    <property type="match status" value="1"/>
</dbReference>
<dbReference type="FunFam" id="1.25.40.90:FF:000009">
    <property type="entry name" value="Putative signal transducing adapter molecule 1"/>
    <property type="match status" value="1"/>
</dbReference>
<comment type="subcellular location">
    <subcellularLocation>
        <location evidence="1">Endosome</location>
    </subcellularLocation>
</comment>
<keyword evidence="6" id="KW-0653">Protein transport</keyword>
<accession>A0A8B6E4U7</accession>
<dbReference type="EMBL" id="UYJE01004506">
    <property type="protein sequence ID" value="VDI28503.1"/>
    <property type="molecule type" value="Genomic_DNA"/>
</dbReference>
<keyword evidence="4" id="KW-0813">Transport</keyword>
<evidence type="ECO:0000256" key="2">
    <source>
        <dbReference type="ARBA" id="ARBA00009666"/>
    </source>
</evidence>
<dbReference type="CDD" id="cd03568">
    <property type="entry name" value="VHS_STAM"/>
    <property type="match status" value="1"/>
</dbReference>
<dbReference type="PROSITE" id="PS50330">
    <property type="entry name" value="UIM"/>
    <property type="match status" value="1"/>
</dbReference>
<dbReference type="Pfam" id="PF00790">
    <property type="entry name" value="VHS"/>
    <property type="match status" value="1"/>
</dbReference>
<protein>
    <submittedName>
        <fullName evidence="11">Signal transducing adaptor molecule</fullName>
    </submittedName>
</protein>
<name>A0A8B6E4U7_MYTGA</name>
<dbReference type="Gene3D" id="1.25.40.90">
    <property type="match status" value="1"/>
</dbReference>
<dbReference type="InterPro" id="IPR008942">
    <property type="entry name" value="ENTH_VHS"/>
</dbReference>
<gene>
    <name evidence="11" type="ORF">MGAL_10B079229</name>
</gene>
<evidence type="ECO:0000259" key="9">
    <source>
        <dbReference type="PROSITE" id="PS50002"/>
    </source>
</evidence>
<dbReference type="Pfam" id="PF02809">
    <property type="entry name" value="UIM"/>
    <property type="match status" value="1"/>
</dbReference>
<dbReference type="Proteomes" id="UP000596742">
    <property type="component" value="Unassembled WGS sequence"/>
</dbReference>
<feature type="region of interest" description="Disordered" evidence="8">
    <location>
        <begin position="434"/>
        <end position="534"/>
    </location>
</feature>